<name>A0A022S058_ERYGU</name>
<dbReference type="STRING" id="4155.A0A022S058"/>
<evidence type="ECO:0000256" key="1">
    <source>
        <dbReference type="SAM" id="MobiDB-lite"/>
    </source>
</evidence>
<gene>
    <name evidence="2" type="ORF">MIMGU_mgv1a012781mg</name>
</gene>
<feature type="region of interest" description="Disordered" evidence="1">
    <location>
        <begin position="177"/>
        <end position="240"/>
    </location>
</feature>
<dbReference type="PANTHER" id="PTHR36332">
    <property type="entry name" value="STRESS RESPONSE PROTEIN"/>
    <property type="match status" value="1"/>
</dbReference>
<dbReference type="PANTHER" id="PTHR36332:SF1">
    <property type="entry name" value="STRESS RESPONSE PROTEIN"/>
    <property type="match status" value="1"/>
</dbReference>
<dbReference type="OrthoDB" id="1745547at2759"/>
<evidence type="ECO:0000313" key="3">
    <source>
        <dbReference type="Proteomes" id="UP000030748"/>
    </source>
</evidence>
<feature type="compositionally biased region" description="Acidic residues" evidence="1">
    <location>
        <begin position="26"/>
        <end position="43"/>
    </location>
</feature>
<feature type="region of interest" description="Disordered" evidence="1">
    <location>
        <begin position="1"/>
        <end position="121"/>
    </location>
</feature>
<dbReference type="eggNOG" id="ENOG502RZ3C">
    <property type="taxonomic scope" value="Eukaryota"/>
</dbReference>
<protein>
    <submittedName>
        <fullName evidence="2">Uncharacterized protein</fullName>
    </submittedName>
</protein>
<proteinExistence type="predicted"/>
<accession>A0A022S058</accession>
<keyword evidence="3" id="KW-1185">Reference proteome</keyword>
<sequence>MIKRRFYRLEHGGRDEPSGSSSSSDSEVEPEATDESGEEDDEGNVVSKSRENGEASSSSGYETEDSSINEVNLDSSGIPTSDDDTLTQIGGENILASIPIGEGDNVLAGEEHTPEEEEETPIDLPDWVLKCKSVYKCRLCPRIVCLTEETLKAHLSSKRHARSDKLRKEGRLKLMLNGSGQLEGESDDPEAATISGRKSAERKKKGGKGQGKQKKRSRQESRFGKGRSKGRREKRRKNDD</sequence>
<dbReference type="KEGG" id="egt:105974034"/>
<feature type="compositionally biased region" description="Basic residues" evidence="1">
    <location>
        <begin position="224"/>
        <end position="240"/>
    </location>
</feature>
<evidence type="ECO:0000313" key="2">
    <source>
        <dbReference type="EMBL" id="EYU44600.1"/>
    </source>
</evidence>
<feature type="compositionally biased region" description="Polar residues" evidence="1">
    <location>
        <begin position="68"/>
        <end position="79"/>
    </location>
</feature>
<dbReference type="EMBL" id="KI630214">
    <property type="protein sequence ID" value="EYU44600.1"/>
    <property type="molecule type" value="Genomic_DNA"/>
</dbReference>
<feature type="compositionally biased region" description="Basic residues" evidence="1">
    <location>
        <begin position="200"/>
        <end position="217"/>
    </location>
</feature>
<dbReference type="Proteomes" id="UP000030748">
    <property type="component" value="Unassembled WGS sequence"/>
</dbReference>
<reference evidence="2 3" key="1">
    <citation type="journal article" date="2013" name="Proc. Natl. Acad. Sci. U.S.A.">
        <title>Fine-scale variation in meiotic recombination in Mimulus inferred from population shotgun sequencing.</title>
        <authorList>
            <person name="Hellsten U."/>
            <person name="Wright K.M."/>
            <person name="Jenkins J."/>
            <person name="Shu S."/>
            <person name="Yuan Y."/>
            <person name="Wessler S.R."/>
            <person name="Schmutz J."/>
            <person name="Willis J.H."/>
            <person name="Rokhsar D.S."/>
        </authorList>
    </citation>
    <scope>NUCLEOTIDE SEQUENCE [LARGE SCALE GENOMIC DNA]</scope>
    <source>
        <strain evidence="3">cv. DUN x IM62</strain>
    </source>
</reference>
<dbReference type="AlphaFoldDB" id="A0A022S058"/>
<feature type="compositionally biased region" description="Basic and acidic residues" evidence="1">
    <location>
        <begin position="7"/>
        <end position="17"/>
    </location>
</feature>
<organism evidence="2 3">
    <name type="scientific">Erythranthe guttata</name>
    <name type="common">Yellow monkey flower</name>
    <name type="synonym">Mimulus guttatus</name>
    <dbReference type="NCBI Taxonomy" id="4155"/>
    <lineage>
        <taxon>Eukaryota</taxon>
        <taxon>Viridiplantae</taxon>
        <taxon>Streptophyta</taxon>
        <taxon>Embryophyta</taxon>
        <taxon>Tracheophyta</taxon>
        <taxon>Spermatophyta</taxon>
        <taxon>Magnoliopsida</taxon>
        <taxon>eudicotyledons</taxon>
        <taxon>Gunneridae</taxon>
        <taxon>Pentapetalae</taxon>
        <taxon>asterids</taxon>
        <taxon>lamiids</taxon>
        <taxon>Lamiales</taxon>
        <taxon>Phrymaceae</taxon>
        <taxon>Erythranthe</taxon>
    </lineage>
</organism>
<dbReference type="OMA" id="ETPAEMH"/>